<evidence type="ECO:0000313" key="2">
    <source>
        <dbReference type="Proteomes" id="UP001059773"/>
    </source>
</evidence>
<dbReference type="Pfam" id="PF09844">
    <property type="entry name" value="DUF2071"/>
    <property type="match status" value="1"/>
</dbReference>
<reference evidence="1" key="1">
    <citation type="submission" date="2022-07" db="EMBL/GenBank/DDBJ databases">
        <title>FELIX.</title>
        <authorList>
            <person name="Wan K.H."/>
            <person name="Park S."/>
            <person name="Lawrence Q."/>
            <person name="Eichenberger J.P."/>
            <person name="Booth B.W."/>
            <person name="Piaggio A.J."/>
            <person name="Chandler J.C."/>
            <person name="Franklin A.B."/>
            <person name="Celniker S.E."/>
        </authorList>
    </citation>
    <scope>NUCLEOTIDE SEQUENCE</scope>
    <source>
        <strain evidence="1">QA-1986 374</strain>
    </source>
</reference>
<dbReference type="SUPFAM" id="SSF160104">
    <property type="entry name" value="Acetoacetate decarboxylase-like"/>
    <property type="match status" value="1"/>
</dbReference>
<keyword evidence="2" id="KW-1185">Reference proteome</keyword>
<accession>A0ABY5JWS4</accession>
<evidence type="ECO:0000313" key="1">
    <source>
        <dbReference type="EMBL" id="UUI04234.1"/>
    </source>
</evidence>
<dbReference type="PANTHER" id="PTHR39186">
    <property type="entry name" value="DUF2071 FAMILY PROTEIN"/>
    <property type="match status" value="1"/>
</dbReference>
<protein>
    <submittedName>
        <fullName evidence="1">DUF2071 domain-containing protein</fullName>
    </submittedName>
</protein>
<dbReference type="RefSeq" id="WP_052401010.1">
    <property type="nucleotide sequence ID" value="NZ_CABKTI010000006.1"/>
</dbReference>
<dbReference type="InterPro" id="IPR018644">
    <property type="entry name" value="DUF2071"/>
</dbReference>
<dbReference type="Proteomes" id="UP001059773">
    <property type="component" value="Chromosome"/>
</dbReference>
<organism evidence="1 2">
    <name type="scientific">Oceanobacillus jeddahense</name>
    <dbReference type="NCBI Taxonomy" id="1462527"/>
    <lineage>
        <taxon>Bacteria</taxon>
        <taxon>Bacillati</taxon>
        <taxon>Bacillota</taxon>
        <taxon>Bacilli</taxon>
        <taxon>Bacillales</taxon>
        <taxon>Bacillaceae</taxon>
        <taxon>Oceanobacillus</taxon>
    </lineage>
</organism>
<sequence length="242" mass="28293">MITKKLIQTADIRNPFPWVMLQKWEHVLFIHLPISPEALRERLPENLELDTFDGQAWISMVAFKVSKNRIRYLPSLPYLCPMLQLNVRTYVKKNEEKGVYFFTMDTNKLSVVLGGKIIKAPFLHADMTMDKSADTYHINSLRKGKLSARFHASYTPTEDAFHPKKGSLDYWLLERYIFWAYKNGRLYRGDIQHERWKVQNAKVNIAKESLFVFLTKEPIVESPIVHYACSKVALNGMIKKVK</sequence>
<dbReference type="InterPro" id="IPR023375">
    <property type="entry name" value="ADC_dom_sf"/>
</dbReference>
<dbReference type="Gene3D" id="2.40.400.10">
    <property type="entry name" value="Acetoacetate decarboxylase-like"/>
    <property type="match status" value="1"/>
</dbReference>
<gene>
    <name evidence="1" type="ORF">NP439_06095</name>
</gene>
<dbReference type="PANTHER" id="PTHR39186:SF1">
    <property type="entry name" value="DUF2071 DOMAIN-CONTAINING PROTEIN"/>
    <property type="match status" value="1"/>
</dbReference>
<proteinExistence type="predicted"/>
<dbReference type="EMBL" id="CP101914">
    <property type="protein sequence ID" value="UUI04234.1"/>
    <property type="molecule type" value="Genomic_DNA"/>
</dbReference>
<name>A0ABY5JWS4_9BACI</name>